<organism evidence="5 6">
    <name type="scientific">Nonomuraea montanisoli</name>
    <dbReference type="NCBI Taxonomy" id="2741721"/>
    <lineage>
        <taxon>Bacteria</taxon>
        <taxon>Bacillati</taxon>
        <taxon>Actinomycetota</taxon>
        <taxon>Actinomycetes</taxon>
        <taxon>Streptosporangiales</taxon>
        <taxon>Streptosporangiaceae</taxon>
        <taxon>Nonomuraea</taxon>
    </lineage>
</organism>
<evidence type="ECO:0000259" key="4">
    <source>
        <dbReference type="PROSITE" id="PS50893"/>
    </source>
</evidence>
<dbReference type="EMBL" id="JABWGN010000014">
    <property type="protein sequence ID" value="NUW36176.1"/>
    <property type="molecule type" value="Genomic_DNA"/>
</dbReference>
<keyword evidence="1" id="KW-0813">Transport</keyword>
<protein>
    <submittedName>
        <fullName evidence="5">ABC transporter ATP-binding protein</fullName>
    </submittedName>
</protein>
<dbReference type="GO" id="GO:0005524">
    <property type="term" value="F:ATP binding"/>
    <property type="evidence" value="ECO:0007669"/>
    <property type="project" value="UniProtKB-KW"/>
</dbReference>
<dbReference type="GO" id="GO:0022857">
    <property type="term" value="F:transmembrane transporter activity"/>
    <property type="evidence" value="ECO:0007669"/>
    <property type="project" value="TreeGrafter"/>
</dbReference>
<dbReference type="Proteomes" id="UP000586042">
    <property type="component" value="Unassembled WGS sequence"/>
</dbReference>
<dbReference type="AlphaFoldDB" id="A0A7Y6IDK1"/>
<dbReference type="GO" id="GO:0016887">
    <property type="term" value="F:ATP hydrolysis activity"/>
    <property type="evidence" value="ECO:0007669"/>
    <property type="project" value="InterPro"/>
</dbReference>
<name>A0A7Y6IDK1_9ACTN</name>
<accession>A0A7Y6IDK1</accession>
<dbReference type="PANTHER" id="PTHR24220">
    <property type="entry name" value="IMPORT ATP-BINDING PROTEIN"/>
    <property type="match status" value="1"/>
</dbReference>
<dbReference type="SMART" id="SM00382">
    <property type="entry name" value="AAA"/>
    <property type="match status" value="1"/>
</dbReference>
<evidence type="ECO:0000256" key="1">
    <source>
        <dbReference type="ARBA" id="ARBA00022448"/>
    </source>
</evidence>
<feature type="domain" description="ABC transporter" evidence="4">
    <location>
        <begin position="57"/>
        <end position="290"/>
    </location>
</feature>
<dbReference type="PANTHER" id="PTHR24220:SF685">
    <property type="entry name" value="ABC TRANSPORTER RELATED"/>
    <property type="match status" value="1"/>
</dbReference>
<proteinExistence type="predicted"/>
<dbReference type="GO" id="GO:0005886">
    <property type="term" value="C:plasma membrane"/>
    <property type="evidence" value="ECO:0007669"/>
    <property type="project" value="TreeGrafter"/>
</dbReference>
<evidence type="ECO:0000256" key="2">
    <source>
        <dbReference type="ARBA" id="ARBA00022741"/>
    </source>
</evidence>
<dbReference type="FunFam" id="3.40.50.300:FF:000032">
    <property type="entry name" value="Export ABC transporter ATP-binding protein"/>
    <property type="match status" value="1"/>
</dbReference>
<dbReference type="Pfam" id="PF00005">
    <property type="entry name" value="ABC_tran"/>
    <property type="match status" value="1"/>
</dbReference>
<dbReference type="CDD" id="cd03255">
    <property type="entry name" value="ABC_MJ0796_LolCDE_FtsE"/>
    <property type="match status" value="1"/>
</dbReference>
<evidence type="ECO:0000313" key="6">
    <source>
        <dbReference type="Proteomes" id="UP000586042"/>
    </source>
</evidence>
<comment type="caution">
    <text evidence="5">The sequence shown here is derived from an EMBL/GenBank/DDBJ whole genome shotgun (WGS) entry which is preliminary data.</text>
</comment>
<reference evidence="5 6" key="1">
    <citation type="submission" date="2020-06" db="EMBL/GenBank/DDBJ databases">
        <title>Nonomuraea sp. SMC257, a novel actinomycete isolated from soil.</title>
        <authorList>
            <person name="Chanama M."/>
        </authorList>
    </citation>
    <scope>NUCLEOTIDE SEQUENCE [LARGE SCALE GENOMIC DNA]</scope>
    <source>
        <strain evidence="5 6">SMC257</strain>
    </source>
</reference>
<dbReference type="GO" id="GO:0098796">
    <property type="term" value="C:membrane protein complex"/>
    <property type="evidence" value="ECO:0007669"/>
    <property type="project" value="UniProtKB-ARBA"/>
</dbReference>
<dbReference type="InterPro" id="IPR017911">
    <property type="entry name" value="MacB-like_ATP-bd"/>
</dbReference>
<dbReference type="Gene3D" id="3.40.50.300">
    <property type="entry name" value="P-loop containing nucleotide triphosphate hydrolases"/>
    <property type="match status" value="1"/>
</dbReference>
<evidence type="ECO:0000313" key="5">
    <source>
        <dbReference type="EMBL" id="NUW36176.1"/>
    </source>
</evidence>
<dbReference type="InterPro" id="IPR017871">
    <property type="entry name" value="ABC_transporter-like_CS"/>
</dbReference>
<dbReference type="InterPro" id="IPR015854">
    <property type="entry name" value="ABC_transpr_LolD-like"/>
</dbReference>
<dbReference type="InterPro" id="IPR027417">
    <property type="entry name" value="P-loop_NTPase"/>
</dbReference>
<dbReference type="InterPro" id="IPR003593">
    <property type="entry name" value="AAA+_ATPase"/>
</dbReference>
<keyword evidence="2" id="KW-0547">Nucleotide-binding</keyword>
<dbReference type="PROSITE" id="PS50893">
    <property type="entry name" value="ABC_TRANSPORTER_2"/>
    <property type="match status" value="1"/>
</dbReference>
<dbReference type="SUPFAM" id="SSF52540">
    <property type="entry name" value="P-loop containing nucleoside triphosphate hydrolases"/>
    <property type="match status" value="1"/>
</dbReference>
<sequence length="290" mass="31025">MADRPDGGGKARSQVHNPTLSRISGIATPGWCLHHPGSPRWGDGDGRARDRTLSCVIQVEELRKTYGRVDALAGVTFAVGTGEFVAVMGPSGSGKSTLLQCAAGLERPTSGRVRLAGVEVGELDETGLAALRRERIGFVFQAYNLLPALDVADNITLPLRLAGRPFERRQAAEAAARVGMADRLTHRPAELSGGQQQRVALARALITTPEVIFADEPTGALDTRSARQVLELLRDLVDRSGQTVVMVTHDPVAASYAHRIVFLADGRLAGQIDAPSPELVAERMTKLGDW</sequence>
<dbReference type="InterPro" id="IPR003439">
    <property type="entry name" value="ABC_transporter-like_ATP-bd"/>
</dbReference>
<keyword evidence="3 5" id="KW-0067">ATP-binding</keyword>
<keyword evidence="6" id="KW-1185">Reference proteome</keyword>
<gene>
    <name evidence="5" type="ORF">HTZ77_32890</name>
</gene>
<evidence type="ECO:0000256" key="3">
    <source>
        <dbReference type="ARBA" id="ARBA00022840"/>
    </source>
</evidence>
<dbReference type="PROSITE" id="PS00211">
    <property type="entry name" value="ABC_TRANSPORTER_1"/>
    <property type="match status" value="1"/>
</dbReference>